<feature type="transmembrane region" description="Helical" evidence="1">
    <location>
        <begin position="117"/>
        <end position="135"/>
    </location>
</feature>
<evidence type="ECO:0000313" key="3">
    <source>
        <dbReference type="Proteomes" id="UP000177481"/>
    </source>
</evidence>
<dbReference type="EMBL" id="MEZX01000002">
    <property type="protein sequence ID" value="OGD64544.1"/>
    <property type="molecule type" value="Genomic_DNA"/>
</dbReference>
<evidence type="ECO:0008006" key="4">
    <source>
        <dbReference type="Google" id="ProtNLM"/>
    </source>
</evidence>
<keyword evidence="1" id="KW-0472">Membrane</keyword>
<dbReference type="Proteomes" id="UP000177481">
    <property type="component" value="Unassembled WGS sequence"/>
</dbReference>
<evidence type="ECO:0000256" key="1">
    <source>
        <dbReference type="SAM" id="Phobius"/>
    </source>
</evidence>
<keyword evidence="1" id="KW-1133">Transmembrane helix</keyword>
<sequence>MNFYQRVVSHRYFFLAASVSILLTQLILSYYGNFRYNYDVAPGDDVYNHLRYIETARRNPEFLPTPSYPPGFHYLVLGASLLLNTTPSNILLWGWPILLVLSSLAVMLLAKKVFGARVALVTLALYALVSLQPLQTAYDGTLANLFAGNVIMPLALIALINLWKDEGRLIWRNALLFALAAFLVAYSHHLSAIVLFGTFLLAGVARFGYLAVKSRFSDKKAVYWLGTIVGVGVLSVVGYLYLDVLSPLRSVVATAMHSVSPDRVWKLGYYVTRIGPLVAFFGFVGMALVVLGSIRGRFKFSNPTGLAVVSAWFALYFFGSLISAIGEPERLGRDWAMPGAIMAGAAVVMIFRYLKKRPELLRLAAAAFAIFFAVGFLVKLDRLTSYNTMVRFSQADRTTMELVRSGALPTPIYIWPKHPYWKIVVPDLIASRTVRIVESFAEAKKVLRQKRGCLITGYNKPGTYPERLQNNSPLIRLMKVKGVTAHYLLEDKVKIWYILCD</sequence>
<dbReference type="AlphaFoldDB" id="A0A1F5EBF2"/>
<organism evidence="2 3">
    <name type="scientific">Candidatus Berkelbacteria bacterium RIFCSPLOWO2_01_FULL_50_28</name>
    <dbReference type="NCBI Taxonomy" id="1797471"/>
    <lineage>
        <taxon>Bacteria</taxon>
        <taxon>Candidatus Berkelbacteria</taxon>
    </lineage>
</organism>
<gene>
    <name evidence="2" type="ORF">A3A71_00615</name>
</gene>
<feature type="transmembrane region" description="Helical" evidence="1">
    <location>
        <begin position="12"/>
        <end position="32"/>
    </location>
</feature>
<feature type="transmembrane region" description="Helical" evidence="1">
    <location>
        <begin position="221"/>
        <end position="242"/>
    </location>
</feature>
<proteinExistence type="predicted"/>
<name>A0A1F5EBF2_9BACT</name>
<accession>A0A1F5EBF2</accession>
<keyword evidence="1" id="KW-0812">Transmembrane</keyword>
<feature type="transmembrane region" description="Helical" evidence="1">
    <location>
        <begin position="90"/>
        <end position="110"/>
    </location>
</feature>
<dbReference type="STRING" id="1797471.A3A71_00615"/>
<reference evidence="2 3" key="1">
    <citation type="journal article" date="2016" name="Nat. Commun.">
        <title>Thousands of microbial genomes shed light on interconnected biogeochemical processes in an aquifer system.</title>
        <authorList>
            <person name="Anantharaman K."/>
            <person name="Brown C.T."/>
            <person name="Hug L.A."/>
            <person name="Sharon I."/>
            <person name="Castelle C.J."/>
            <person name="Probst A.J."/>
            <person name="Thomas B.C."/>
            <person name="Singh A."/>
            <person name="Wilkins M.J."/>
            <person name="Karaoz U."/>
            <person name="Brodie E.L."/>
            <person name="Williams K.H."/>
            <person name="Hubbard S.S."/>
            <person name="Banfield J.F."/>
        </authorList>
    </citation>
    <scope>NUCLEOTIDE SEQUENCE [LARGE SCALE GENOMIC DNA]</scope>
</reference>
<feature type="transmembrane region" description="Helical" evidence="1">
    <location>
        <begin position="192"/>
        <end position="209"/>
    </location>
</feature>
<protein>
    <recommendedName>
        <fullName evidence="4">Glycosyltransferase RgtA/B/C/D-like domain-containing protein</fullName>
    </recommendedName>
</protein>
<feature type="transmembrane region" description="Helical" evidence="1">
    <location>
        <begin position="360"/>
        <end position="378"/>
    </location>
</feature>
<feature type="transmembrane region" description="Helical" evidence="1">
    <location>
        <begin position="169"/>
        <end position="186"/>
    </location>
</feature>
<feature type="transmembrane region" description="Helical" evidence="1">
    <location>
        <begin position="274"/>
        <end position="294"/>
    </location>
</feature>
<feature type="transmembrane region" description="Helical" evidence="1">
    <location>
        <begin position="141"/>
        <end position="162"/>
    </location>
</feature>
<feature type="transmembrane region" description="Helical" evidence="1">
    <location>
        <begin position="306"/>
        <end position="323"/>
    </location>
</feature>
<feature type="transmembrane region" description="Helical" evidence="1">
    <location>
        <begin position="335"/>
        <end position="353"/>
    </location>
</feature>
<comment type="caution">
    <text evidence="2">The sequence shown here is derived from an EMBL/GenBank/DDBJ whole genome shotgun (WGS) entry which is preliminary data.</text>
</comment>
<evidence type="ECO:0000313" key="2">
    <source>
        <dbReference type="EMBL" id="OGD64544.1"/>
    </source>
</evidence>